<gene>
    <name evidence="2" type="primary">Acey_s0044.g906</name>
    <name evidence="2" type="ORF">Y032_0044g906</name>
</gene>
<protein>
    <submittedName>
        <fullName evidence="2">Uncharacterized protein</fullName>
    </submittedName>
</protein>
<sequence length="85" mass="9362">MQWVNSARPKESSSSGRGYVSGTPNLRGRASRVSPLTAPLRPRHGRCNERPPEAGTMDCYMQMTSCSPQNKERTLSGRRKLGANV</sequence>
<feature type="region of interest" description="Disordered" evidence="1">
    <location>
        <begin position="1"/>
        <end position="55"/>
    </location>
</feature>
<reference evidence="3" key="1">
    <citation type="journal article" date="2015" name="Nat. Genet.">
        <title>The genome and transcriptome of the zoonotic hookworm Ancylostoma ceylanicum identify infection-specific gene families.</title>
        <authorList>
            <person name="Schwarz E.M."/>
            <person name="Hu Y."/>
            <person name="Antoshechkin I."/>
            <person name="Miller M.M."/>
            <person name="Sternberg P.W."/>
            <person name="Aroian R.V."/>
        </authorList>
    </citation>
    <scope>NUCLEOTIDE SEQUENCE</scope>
    <source>
        <strain evidence="3">HY135</strain>
    </source>
</reference>
<dbReference type="AlphaFoldDB" id="A0A016UD88"/>
<dbReference type="EMBL" id="JARK01001380">
    <property type="protein sequence ID" value="EYC13304.1"/>
    <property type="molecule type" value="Genomic_DNA"/>
</dbReference>
<feature type="region of interest" description="Disordered" evidence="1">
    <location>
        <begin position="66"/>
        <end position="85"/>
    </location>
</feature>
<organism evidence="2 3">
    <name type="scientific">Ancylostoma ceylanicum</name>
    <dbReference type="NCBI Taxonomy" id="53326"/>
    <lineage>
        <taxon>Eukaryota</taxon>
        <taxon>Metazoa</taxon>
        <taxon>Ecdysozoa</taxon>
        <taxon>Nematoda</taxon>
        <taxon>Chromadorea</taxon>
        <taxon>Rhabditida</taxon>
        <taxon>Rhabditina</taxon>
        <taxon>Rhabditomorpha</taxon>
        <taxon>Strongyloidea</taxon>
        <taxon>Ancylostomatidae</taxon>
        <taxon>Ancylostomatinae</taxon>
        <taxon>Ancylostoma</taxon>
    </lineage>
</organism>
<accession>A0A016UD88</accession>
<proteinExistence type="predicted"/>
<dbReference type="Proteomes" id="UP000024635">
    <property type="component" value="Unassembled WGS sequence"/>
</dbReference>
<comment type="caution">
    <text evidence="2">The sequence shown here is derived from an EMBL/GenBank/DDBJ whole genome shotgun (WGS) entry which is preliminary data.</text>
</comment>
<evidence type="ECO:0000256" key="1">
    <source>
        <dbReference type="SAM" id="MobiDB-lite"/>
    </source>
</evidence>
<evidence type="ECO:0000313" key="2">
    <source>
        <dbReference type="EMBL" id="EYC13304.1"/>
    </source>
</evidence>
<keyword evidence="3" id="KW-1185">Reference proteome</keyword>
<evidence type="ECO:0000313" key="3">
    <source>
        <dbReference type="Proteomes" id="UP000024635"/>
    </source>
</evidence>
<name>A0A016UD88_9BILA</name>
<feature type="compositionally biased region" description="Basic residues" evidence="1">
    <location>
        <begin position="76"/>
        <end position="85"/>
    </location>
</feature>